<evidence type="ECO:0000313" key="2">
    <source>
        <dbReference type="Proteomes" id="UP001516400"/>
    </source>
</evidence>
<organism evidence="1 2">
    <name type="scientific">Cryptolaemus montrouzieri</name>
    <dbReference type="NCBI Taxonomy" id="559131"/>
    <lineage>
        <taxon>Eukaryota</taxon>
        <taxon>Metazoa</taxon>
        <taxon>Ecdysozoa</taxon>
        <taxon>Arthropoda</taxon>
        <taxon>Hexapoda</taxon>
        <taxon>Insecta</taxon>
        <taxon>Pterygota</taxon>
        <taxon>Neoptera</taxon>
        <taxon>Endopterygota</taxon>
        <taxon>Coleoptera</taxon>
        <taxon>Polyphaga</taxon>
        <taxon>Cucujiformia</taxon>
        <taxon>Coccinelloidea</taxon>
        <taxon>Coccinellidae</taxon>
        <taxon>Scymninae</taxon>
        <taxon>Scymnini</taxon>
        <taxon>Cryptolaemus</taxon>
    </lineage>
</organism>
<name>A0ABD2NJV1_9CUCU</name>
<evidence type="ECO:0000313" key="1">
    <source>
        <dbReference type="EMBL" id="KAL3278955.1"/>
    </source>
</evidence>
<gene>
    <name evidence="1" type="ORF">HHI36_016473</name>
</gene>
<evidence type="ECO:0008006" key="3">
    <source>
        <dbReference type="Google" id="ProtNLM"/>
    </source>
</evidence>
<dbReference type="EMBL" id="JABFTP020000124">
    <property type="protein sequence ID" value="KAL3278955.1"/>
    <property type="molecule type" value="Genomic_DNA"/>
</dbReference>
<protein>
    <recommendedName>
        <fullName evidence="3">Reverse transcriptase domain-containing protein</fullName>
    </recommendedName>
</protein>
<proteinExistence type="predicted"/>
<dbReference type="Proteomes" id="UP001516400">
    <property type="component" value="Unassembled WGS sequence"/>
</dbReference>
<dbReference type="AlphaFoldDB" id="A0ABD2NJV1"/>
<keyword evidence="2" id="KW-1185">Reference proteome</keyword>
<accession>A0ABD2NJV1</accession>
<reference evidence="1 2" key="1">
    <citation type="journal article" date="2021" name="BMC Biol.">
        <title>Horizontally acquired antibacterial genes associated with adaptive radiation of ladybird beetles.</title>
        <authorList>
            <person name="Li H.S."/>
            <person name="Tang X.F."/>
            <person name="Huang Y.H."/>
            <person name="Xu Z.Y."/>
            <person name="Chen M.L."/>
            <person name="Du X.Y."/>
            <person name="Qiu B.Y."/>
            <person name="Chen P.T."/>
            <person name="Zhang W."/>
            <person name="Slipinski A."/>
            <person name="Escalona H.E."/>
            <person name="Waterhouse R.M."/>
            <person name="Zwick A."/>
            <person name="Pang H."/>
        </authorList>
    </citation>
    <scope>NUCLEOTIDE SEQUENCE [LARGE SCALE GENOMIC DNA]</scope>
    <source>
        <strain evidence="1">SYSU2018</strain>
    </source>
</reference>
<comment type="caution">
    <text evidence="1">The sequence shown here is derived from an EMBL/GenBank/DDBJ whole genome shotgun (WGS) entry which is preliminary data.</text>
</comment>
<sequence length="113" mass="12794">MDEGEPVAALFFDLSRGFDSLNLDFMERKLCAFGFRGCTLEWLMSYLRARRFKVRVVGVISTERDGSETLASLTVKFLGVEADSTRSWRTHLGSVCKKVNCAAFALRQLRSMD</sequence>